<dbReference type="EMBL" id="JACJVO010000003">
    <property type="protein sequence ID" value="MBB6729917.1"/>
    <property type="molecule type" value="Genomic_DNA"/>
</dbReference>
<keyword evidence="1" id="KW-0378">Hydrolase</keyword>
<dbReference type="NCBIfam" id="TIGR01484">
    <property type="entry name" value="HAD-SF-IIB"/>
    <property type="match status" value="1"/>
</dbReference>
<organism evidence="1 2">
    <name type="scientific">Cohnella zeiphila</name>
    <dbReference type="NCBI Taxonomy" id="2761120"/>
    <lineage>
        <taxon>Bacteria</taxon>
        <taxon>Bacillati</taxon>
        <taxon>Bacillota</taxon>
        <taxon>Bacilli</taxon>
        <taxon>Bacillales</taxon>
        <taxon>Paenibacillaceae</taxon>
        <taxon>Cohnella</taxon>
    </lineage>
</organism>
<protein>
    <submittedName>
        <fullName evidence="1">Cof-type HAD-IIB family hydrolase</fullName>
    </submittedName>
</protein>
<dbReference type="SUPFAM" id="SSF56784">
    <property type="entry name" value="HAD-like"/>
    <property type="match status" value="1"/>
</dbReference>
<dbReference type="Gene3D" id="3.40.50.1000">
    <property type="entry name" value="HAD superfamily/HAD-like"/>
    <property type="match status" value="1"/>
</dbReference>
<dbReference type="Gene3D" id="3.30.1240.10">
    <property type="match status" value="1"/>
</dbReference>
<dbReference type="InterPro" id="IPR023214">
    <property type="entry name" value="HAD_sf"/>
</dbReference>
<dbReference type="SFLD" id="SFLDS00003">
    <property type="entry name" value="Haloacid_Dehalogenase"/>
    <property type="match status" value="1"/>
</dbReference>
<dbReference type="NCBIfam" id="TIGR00099">
    <property type="entry name" value="Cof-subfamily"/>
    <property type="match status" value="1"/>
</dbReference>
<gene>
    <name evidence="1" type="ORF">H7C18_03320</name>
</gene>
<accession>A0A7X0SH99</accession>
<dbReference type="PANTHER" id="PTHR10000">
    <property type="entry name" value="PHOSPHOSERINE PHOSPHATASE"/>
    <property type="match status" value="1"/>
</dbReference>
<dbReference type="GO" id="GO:0016791">
    <property type="term" value="F:phosphatase activity"/>
    <property type="evidence" value="ECO:0007669"/>
    <property type="project" value="TreeGrafter"/>
</dbReference>
<reference evidence="1 2" key="1">
    <citation type="submission" date="2020-08" db="EMBL/GenBank/DDBJ databases">
        <title>Cohnella phylogeny.</title>
        <authorList>
            <person name="Dunlap C."/>
        </authorList>
    </citation>
    <scope>NUCLEOTIDE SEQUENCE [LARGE SCALE GENOMIC DNA]</scope>
    <source>
        <strain evidence="1 2">CBP 2801</strain>
    </source>
</reference>
<dbReference type="GO" id="GO:0000287">
    <property type="term" value="F:magnesium ion binding"/>
    <property type="evidence" value="ECO:0007669"/>
    <property type="project" value="TreeGrafter"/>
</dbReference>
<dbReference type="InterPro" id="IPR036412">
    <property type="entry name" value="HAD-like_sf"/>
</dbReference>
<dbReference type="PROSITE" id="PS01229">
    <property type="entry name" value="COF_2"/>
    <property type="match status" value="1"/>
</dbReference>
<evidence type="ECO:0000313" key="1">
    <source>
        <dbReference type="EMBL" id="MBB6729917.1"/>
    </source>
</evidence>
<dbReference type="Proteomes" id="UP000564644">
    <property type="component" value="Unassembled WGS sequence"/>
</dbReference>
<dbReference type="Pfam" id="PF08282">
    <property type="entry name" value="Hydrolase_3"/>
    <property type="match status" value="1"/>
</dbReference>
<sequence>MTKTYKIVFFDIDGTLVDEEKRIPPDAIEAIARLKESGVEPVIATGRAPYFFKELAEEAGIESWVCLNGAYVVYRGKVLFERTIPMSDLEKLVTLSASLNHPLVFEGKDAFYANRDGRHESVFDSIESLRVLQPLFDADFWKKEGVYQVFLHCESRDEHHYPDALPNLRFVRWHEKAMDVLTRTGSKAEGISALLAALGLRPEDAVAFGDGLNDKEMLELVGLGIAMGNAHPELLPYANYVTTRVDEGGVRNGLVHAGLL</sequence>
<dbReference type="PANTHER" id="PTHR10000:SF25">
    <property type="entry name" value="PHOSPHATASE YKRA-RELATED"/>
    <property type="match status" value="1"/>
</dbReference>
<dbReference type="AlphaFoldDB" id="A0A7X0SH99"/>
<comment type="caution">
    <text evidence="1">The sequence shown here is derived from an EMBL/GenBank/DDBJ whole genome shotgun (WGS) entry which is preliminary data.</text>
</comment>
<dbReference type="SFLD" id="SFLDG01140">
    <property type="entry name" value="C2.B:_Phosphomannomutase_and_P"/>
    <property type="match status" value="1"/>
</dbReference>
<dbReference type="InterPro" id="IPR006379">
    <property type="entry name" value="HAD-SF_hydro_IIB"/>
</dbReference>
<name>A0A7X0SH99_9BACL</name>
<proteinExistence type="predicted"/>
<dbReference type="InterPro" id="IPR000150">
    <property type="entry name" value="Cof"/>
</dbReference>
<dbReference type="GO" id="GO:0005829">
    <property type="term" value="C:cytosol"/>
    <property type="evidence" value="ECO:0007669"/>
    <property type="project" value="TreeGrafter"/>
</dbReference>
<keyword evidence="2" id="KW-1185">Reference proteome</keyword>
<evidence type="ECO:0000313" key="2">
    <source>
        <dbReference type="Proteomes" id="UP000564644"/>
    </source>
</evidence>